<dbReference type="SUPFAM" id="SSF46785">
    <property type="entry name" value="Winged helix' DNA-binding domain"/>
    <property type="match status" value="1"/>
</dbReference>
<evidence type="ECO:0000313" key="2">
    <source>
        <dbReference type="EMBL" id="OHA47132.1"/>
    </source>
</evidence>
<dbReference type="GO" id="GO:0005829">
    <property type="term" value="C:cytosol"/>
    <property type="evidence" value="ECO:0007669"/>
    <property type="project" value="TreeGrafter"/>
</dbReference>
<dbReference type="InterPro" id="IPR000944">
    <property type="entry name" value="Tscrpt_reg_Rrf2"/>
</dbReference>
<dbReference type="PANTHER" id="PTHR33221:SF5">
    <property type="entry name" value="HTH-TYPE TRANSCRIPTIONAL REGULATOR ISCR"/>
    <property type="match status" value="1"/>
</dbReference>
<dbReference type="InterPro" id="IPR030489">
    <property type="entry name" value="TR_Rrf2-type_CS"/>
</dbReference>
<dbReference type="Pfam" id="PF02082">
    <property type="entry name" value="Rrf2"/>
    <property type="match status" value="1"/>
</dbReference>
<proteinExistence type="predicted"/>
<evidence type="ECO:0000256" key="1">
    <source>
        <dbReference type="ARBA" id="ARBA00023125"/>
    </source>
</evidence>
<sequence length="130" mass="14270">MIFVSYLAEKWQTGQTASLSEVTSVANIPQGYLEEIAGLLRKAGIVRAKRGARGGYFLAKKPEHVSVVEIVEAIEGPIALVGCMSKGACTVDKIYGTKCNSRWIWQRVQNSLVGEMRNLTLKDVLTKNNV</sequence>
<reference evidence="2 3" key="1">
    <citation type="journal article" date="2016" name="Nat. Commun.">
        <title>Thousands of microbial genomes shed light on interconnected biogeochemical processes in an aquifer system.</title>
        <authorList>
            <person name="Anantharaman K."/>
            <person name="Brown C.T."/>
            <person name="Hug L.A."/>
            <person name="Sharon I."/>
            <person name="Castelle C.J."/>
            <person name="Probst A.J."/>
            <person name="Thomas B.C."/>
            <person name="Singh A."/>
            <person name="Wilkins M.J."/>
            <person name="Karaoz U."/>
            <person name="Brodie E.L."/>
            <person name="Williams K.H."/>
            <person name="Hubbard S.S."/>
            <person name="Banfield J.F."/>
        </authorList>
    </citation>
    <scope>NUCLEOTIDE SEQUENCE [LARGE SCALE GENOMIC DNA]</scope>
</reference>
<dbReference type="GO" id="GO:0003677">
    <property type="term" value="F:DNA binding"/>
    <property type="evidence" value="ECO:0007669"/>
    <property type="project" value="UniProtKB-KW"/>
</dbReference>
<dbReference type="InterPro" id="IPR036388">
    <property type="entry name" value="WH-like_DNA-bd_sf"/>
</dbReference>
<dbReference type="PROSITE" id="PS01332">
    <property type="entry name" value="HTH_RRF2_1"/>
    <property type="match status" value="1"/>
</dbReference>
<dbReference type="EMBL" id="MHSR01000008">
    <property type="protein sequence ID" value="OHA47132.1"/>
    <property type="molecule type" value="Genomic_DNA"/>
</dbReference>
<dbReference type="GO" id="GO:0003700">
    <property type="term" value="F:DNA-binding transcription factor activity"/>
    <property type="evidence" value="ECO:0007669"/>
    <property type="project" value="TreeGrafter"/>
</dbReference>
<dbReference type="Proteomes" id="UP000178869">
    <property type="component" value="Unassembled WGS sequence"/>
</dbReference>
<name>A0A1G2PHS4_9BACT</name>
<organism evidence="2 3">
    <name type="scientific">Candidatus Terrybacteria bacterium RIFCSPHIGHO2_01_FULL_43_35</name>
    <dbReference type="NCBI Taxonomy" id="1802361"/>
    <lineage>
        <taxon>Bacteria</taxon>
        <taxon>Candidatus Terryibacteriota</taxon>
    </lineage>
</organism>
<dbReference type="PROSITE" id="PS51197">
    <property type="entry name" value="HTH_RRF2_2"/>
    <property type="match status" value="1"/>
</dbReference>
<evidence type="ECO:0000313" key="3">
    <source>
        <dbReference type="Proteomes" id="UP000178869"/>
    </source>
</evidence>
<accession>A0A1G2PHS4</accession>
<dbReference type="AlphaFoldDB" id="A0A1G2PHS4"/>
<dbReference type="PANTHER" id="PTHR33221">
    <property type="entry name" value="WINGED HELIX-TURN-HELIX TRANSCRIPTIONAL REGULATOR, RRF2 FAMILY"/>
    <property type="match status" value="1"/>
</dbReference>
<dbReference type="Gene3D" id="1.10.10.10">
    <property type="entry name" value="Winged helix-like DNA-binding domain superfamily/Winged helix DNA-binding domain"/>
    <property type="match status" value="1"/>
</dbReference>
<gene>
    <name evidence="2" type="ORF">A2828_04185</name>
</gene>
<dbReference type="InterPro" id="IPR036390">
    <property type="entry name" value="WH_DNA-bd_sf"/>
</dbReference>
<evidence type="ECO:0008006" key="4">
    <source>
        <dbReference type="Google" id="ProtNLM"/>
    </source>
</evidence>
<protein>
    <recommendedName>
        <fullName evidence="4">Rrf2 family transcriptional regulator</fullName>
    </recommendedName>
</protein>
<keyword evidence="1" id="KW-0238">DNA-binding</keyword>
<dbReference type="NCBIfam" id="TIGR00738">
    <property type="entry name" value="rrf2_super"/>
    <property type="match status" value="1"/>
</dbReference>
<comment type="caution">
    <text evidence="2">The sequence shown here is derived from an EMBL/GenBank/DDBJ whole genome shotgun (WGS) entry which is preliminary data.</text>
</comment>